<organism evidence="1 2">
    <name type="scientific">Bacteroides thetaiotaomicron</name>
    <dbReference type="NCBI Taxonomy" id="818"/>
    <lineage>
        <taxon>Bacteria</taxon>
        <taxon>Pseudomonadati</taxon>
        <taxon>Bacteroidota</taxon>
        <taxon>Bacteroidia</taxon>
        <taxon>Bacteroidales</taxon>
        <taxon>Bacteroidaceae</taxon>
        <taxon>Bacteroides</taxon>
    </lineage>
</organism>
<dbReference type="SMART" id="SM00507">
    <property type="entry name" value="HNHc"/>
    <property type="match status" value="1"/>
</dbReference>
<dbReference type="GO" id="GO:0004519">
    <property type="term" value="F:endonuclease activity"/>
    <property type="evidence" value="ECO:0007669"/>
    <property type="project" value="UniProtKB-KW"/>
</dbReference>
<sequence length="262" mass="30506">MNEPDDFILHISNQFKNEILKPKVGEIILLYQNIRGKGKAFTHLVIPVNNIKEDTKRENFSFGRKVQTIALADNDNFIYIQDTIWKNVDFKLISRGGHIYGIEKLDNYEDLVYDIWSKFTPFFTSNYLKLGSLLEINFHNLEQYDDIGVQEGEENLIKHIIRERNSKIVEEKKRKALEEESLRCSICTFSFIETFGVKFIECHHIKPIAEAGTLITSLSDLELVCPNCHKMLHKKHDGKYSTINELRELLANRPPCNSLMEK</sequence>
<reference evidence="1 2" key="1">
    <citation type="journal article" date="2019" name="Nat. Med.">
        <title>A library of human gut bacterial isolates paired with longitudinal multiomics data enables mechanistic microbiome research.</title>
        <authorList>
            <person name="Poyet M."/>
            <person name="Groussin M."/>
            <person name="Gibbons S.M."/>
            <person name="Avila-Pacheco J."/>
            <person name="Jiang X."/>
            <person name="Kearney S.M."/>
            <person name="Perrotta A.R."/>
            <person name="Berdy B."/>
            <person name="Zhao S."/>
            <person name="Lieberman T.D."/>
            <person name="Swanson P.K."/>
            <person name="Smith M."/>
            <person name="Roesemann S."/>
            <person name="Alexander J.E."/>
            <person name="Rich S.A."/>
            <person name="Livny J."/>
            <person name="Vlamakis H."/>
            <person name="Clish C."/>
            <person name="Bullock K."/>
            <person name="Deik A."/>
            <person name="Scott J."/>
            <person name="Pierce K.A."/>
            <person name="Xavier R.J."/>
            <person name="Alm E.J."/>
        </authorList>
    </citation>
    <scope>NUCLEOTIDE SEQUENCE [LARGE SCALE GENOMIC DNA]</scope>
    <source>
        <strain evidence="1 2">BIOML-A162</strain>
    </source>
</reference>
<dbReference type="AlphaFoldDB" id="A0A0P0F2W9"/>
<dbReference type="GO" id="GO:0003676">
    <property type="term" value="F:nucleic acid binding"/>
    <property type="evidence" value="ECO:0007669"/>
    <property type="project" value="InterPro"/>
</dbReference>
<evidence type="ECO:0000313" key="2">
    <source>
        <dbReference type="Proteomes" id="UP000436858"/>
    </source>
</evidence>
<name>A0A0P0F2W9_BACT4</name>
<dbReference type="Gene3D" id="1.10.30.50">
    <property type="match status" value="1"/>
</dbReference>
<accession>A0A0P0F2W9</accession>
<keyword evidence="1" id="KW-0378">Hydrolase</keyword>
<keyword evidence="1" id="KW-0255">Endonuclease</keyword>
<dbReference type="RefSeq" id="WP_062694702.1">
    <property type="nucleotide sequence ID" value="NZ_CAXSNJ010000017.1"/>
</dbReference>
<gene>
    <name evidence="1" type="ORF">GAN91_22755</name>
</gene>
<dbReference type="GO" id="GO:0008270">
    <property type="term" value="F:zinc ion binding"/>
    <property type="evidence" value="ECO:0007669"/>
    <property type="project" value="InterPro"/>
</dbReference>
<proteinExistence type="predicted"/>
<dbReference type="KEGG" id="btho:Btheta7330_01357"/>
<protein>
    <submittedName>
        <fullName evidence="1">HNH endonuclease</fullName>
    </submittedName>
</protein>
<comment type="caution">
    <text evidence="1">The sequence shown here is derived from an EMBL/GenBank/DDBJ whole genome shotgun (WGS) entry which is preliminary data.</text>
</comment>
<evidence type="ECO:0000313" key="1">
    <source>
        <dbReference type="EMBL" id="KAB4474961.1"/>
    </source>
</evidence>
<keyword evidence="1" id="KW-0540">Nuclease</keyword>
<dbReference type="InterPro" id="IPR003615">
    <property type="entry name" value="HNH_nuc"/>
</dbReference>
<dbReference type="Pfam" id="PF01844">
    <property type="entry name" value="HNH"/>
    <property type="match status" value="1"/>
</dbReference>
<dbReference type="Proteomes" id="UP000436858">
    <property type="component" value="Unassembled WGS sequence"/>
</dbReference>
<dbReference type="EMBL" id="WCRY01000029">
    <property type="protein sequence ID" value="KAB4474961.1"/>
    <property type="molecule type" value="Genomic_DNA"/>
</dbReference>
<dbReference type="InterPro" id="IPR002711">
    <property type="entry name" value="HNH"/>
</dbReference>
<dbReference type="CDD" id="cd00085">
    <property type="entry name" value="HNHc"/>
    <property type="match status" value="1"/>
</dbReference>